<accession>A0ABW7PND4</accession>
<feature type="compositionally biased region" description="Low complexity" evidence="1">
    <location>
        <begin position="44"/>
        <end position="65"/>
    </location>
</feature>
<feature type="region of interest" description="Disordered" evidence="1">
    <location>
        <begin position="1"/>
        <end position="65"/>
    </location>
</feature>
<sequence length="65" mass="6096">MGVPTAAMACLGPQETGPAHTAAAWQTPSPASPQAPPREQIPVGAEPATALAEAAPGAAAGPAAG</sequence>
<organism evidence="2 3">
    <name type="scientific">Streptomyces racemochromogenes</name>
    <dbReference type="NCBI Taxonomy" id="67353"/>
    <lineage>
        <taxon>Bacteria</taxon>
        <taxon>Bacillati</taxon>
        <taxon>Actinomycetota</taxon>
        <taxon>Actinomycetes</taxon>
        <taxon>Kitasatosporales</taxon>
        <taxon>Streptomycetaceae</taxon>
        <taxon>Streptomyces</taxon>
    </lineage>
</organism>
<reference evidence="2 3" key="1">
    <citation type="submission" date="2024-03" db="EMBL/GenBank/DDBJ databases">
        <title>Whole genome sequencing of Streptomyces racemochromogenes, to identify antimicrobial biosynthetic gene clusters.</title>
        <authorList>
            <person name="Suryawanshi P."/>
            <person name="Krishnaraj P.U."/>
            <person name="Arun Y.P."/>
            <person name="Suryawanshi M.P."/>
            <person name="Rakshit O."/>
        </authorList>
    </citation>
    <scope>NUCLEOTIDE SEQUENCE [LARGE SCALE GENOMIC DNA]</scope>
    <source>
        <strain evidence="2 3">AUDT626</strain>
    </source>
</reference>
<dbReference type="Proteomes" id="UP001610631">
    <property type="component" value="Unassembled WGS sequence"/>
</dbReference>
<name>A0ABW7PND4_9ACTN</name>
<gene>
    <name evidence="2" type="ORF">WDV06_33320</name>
</gene>
<comment type="caution">
    <text evidence="2">The sequence shown here is derived from an EMBL/GenBank/DDBJ whole genome shotgun (WGS) entry which is preliminary data.</text>
</comment>
<protein>
    <submittedName>
        <fullName evidence="2">Uncharacterized protein</fullName>
    </submittedName>
</protein>
<evidence type="ECO:0000313" key="2">
    <source>
        <dbReference type="EMBL" id="MFH7599943.1"/>
    </source>
</evidence>
<dbReference type="EMBL" id="JBBDHD010000162">
    <property type="protein sequence ID" value="MFH7599943.1"/>
    <property type="molecule type" value="Genomic_DNA"/>
</dbReference>
<keyword evidence="3" id="KW-1185">Reference proteome</keyword>
<evidence type="ECO:0000313" key="3">
    <source>
        <dbReference type="Proteomes" id="UP001610631"/>
    </source>
</evidence>
<proteinExistence type="predicted"/>
<evidence type="ECO:0000256" key="1">
    <source>
        <dbReference type="SAM" id="MobiDB-lite"/>
    </source>
</evidence>
<feature type="non-terminal residue" evidence="2">
    <location>
        <position position="65"/>
    </location>
</feature>